<dbReference type="AlphaFoldDB" id="A0A0F9UVW7"/>
<evidence type="ECO:0000256" key="10">
    <source>
        <dbReference type="ARBA" id="ARBA00023146"/>
    </source>
</evidence>
<dbReference type="EMBL" id="LAZR01000059">
    <property type="protein sequence ID" value="KKN97210.1"/>
    <property type="molecule type" value="Genomic_DNA"/>
</dbReference>
<evidence type="ECO:0000256" key="7">
    <source>
        <dbReference type="ARBA" id="ARBA00022840"/>
    </source>
</evidence>
<proteinExistence type="predicted"/>
<gene>
    <name evidence="12" type="ORF">LCGC14_0158990</name>
</gene>
<evidence type="ECO:0000256" key="4">
    <source>
        <dbReference type="ARBA" id="ARBA00022723"/>
    </source>
</evidence>
<dbReference type="Pfam" id="PF02824">
    <property type="entry name" value="TGS"/>
    <property type="match status" value="1"/>
</dbReference>
<evidence type="ECO:0000256" key="3">
    <source>
        <dbReference type="ARBA" id="ARBA00022598"/>
    </source>
</evidence>
<dbReference type="GO" id="GO:0004812">
    <property type="term" value="F:aminoacyl-tRNA ligase activity"/>
    <property type="evidence" value="ECO:0007669"/>
    <property type="project" value="UniProtKB-KW"/>
</dbReference>
<evidence type="ECO:0000256" key="8">
    <source>
        <dbReference type="ARBA" id="ARBA00022884"/>
    </source>
</evidence>
<keyword evidence="5" id="KW-0547">Nucleotide-binding</keyword>
<sequence length="66" mass="7067">MTMPTLEQAVTITLPDGAKRHFDHPVSVAEVAHAIGSGLAKQTLAGRLNSRLVDACEVIDQDAWNV</sequence>
<protein>
    <recommendedName>
        <fullName evidence="11">TGS domain-containing protein</fullName>
    </recommendedName>
</protein>
<organism evidence="12">
    <name type="scientific">marine sediment metagenome</name>
    <dbReference type="NCBI Taxonomy" id="412755"/>
    <lineage>
        <taxon>unclassified sequences</taxon>
        <taxon>metagenomes</taxon>
        <taxon>ecological metagenomes</taxon>
    </lineage>
</organism>
<keyword evidence="10" id="KW-0030">Aminoacyl-tRNA synthetase</keyword>
<evidence type="ECO:0000259" key="11">
    <source>
        <dbReference type="PROSITE" id="PS51880"/>
    </source>
</evidence>
<dbReference type="GO" id="GO:0005524">
    <property type="term" value="F:ATP binding"/>
    <property type="evidence" value="ECO:0007669"/>
    <property type="project" value="UniProtKB-KW"/>
</dbReference>
<evidence type="ECO:0000256" key="1">
    <source>
        <dbReference type="ARBA" id="ARBA00022490"/>
    </source>
</evidence>
<dbReference type="InterPro" id="IPR012676">
    <property type="entry name" value="TGS-like"/>
</dbReference>
<dbReference type="GO" id="GO:0046872">
    <property type="term" value="F:metal ion binding"/>
    <property type="evidence" value="ECO:0007669"/>
    <property type="project" value="UniProtKB-KW"/>
</dbReference>
<evidence type="ECO:0000313" key="12">
    <source>
        <dbReference type="EMBL" id="KKN97210.1"/>
    </source>
</evidence>
<dbReference type="PROSITE" id="PS51880">
    <property type="entry name" value="TGS"/>
    <property type="match status" value="1"/>
</dbReference>
<keyword evidence="1" id="KW-0963">Cytoplasm</keyword>
<dbReference type="InterPro" id="IPR012675">
    <property type="entry name" value="Beta-grasp_dom_sf"/>
</dbReference>
<comment type="caution">
    <text evidence="12">The sequence shown here is derived from an EMBL/GenBank/DDBJ whole genome shotgun (WGS) entry which is preliminary data.</text>
</comment>
<keyword evidence="6" id="KW-0862">Zinc</keyword>
<keyword evidence="9" id="KW-0648">Protein biosynthesis</keyword>
<dbReference type="FunFam" id="3.10.20.30:FF:000005">
    <property type="entry name" value="Threonine--tRNA ligase"/>
    <property type="match status" value="1"/>
</dbReference>
<evidence type="ECO:0000256" key="9">
    <source>
        <dbReference type="ARBA" id="ARBA00022917"/>
    </source>
</evidence>
<dbReference type="InterPro" id="IPR004095">
    <property type="entry name" value="TGS"/>
</dbReference>
<keyword evidence="3" id="KW-0436">Ligase</keyword>
<dbReference type="SUPFAM" id="SSF81271">
    <property type="entry name" value="TGS-like"/>
    <property type="match status" value="1"/>
</dbReference>
<dbReference type="Gene3D" id="3.10.20.30">
    <property type="match status" value="1"/>
</dbReference>
<reference evidence="12" key="1">
    <citation type="journal article" date="2015" name="Nature">
        <title>Complex archaea that bridge the gap between prokaryotes and eukaryotes.</title>
        <authorList>
            <person name="Spang A."/>
            <person name="Saw J.H."/>
            <person name="Jorgensen S.L."/>
            <person name="Zaremba-Niedzwiedzka K."/>
            <person name="Martijn J."/>
            <person name="Lind A.E."/>
            <person name="van Eijk R."/>
            <person name="Schleper C."/>
            <person name="Guy L."/>
            <person name="Ettema T.J."/>
        </authorList>
    </citation>
    <scope>NUCLEOTIDE SEQUENCE</scope>
</reference>
<keyword evidence="2" id="KW-0820">tRNA-binding</keyword>
<evidence type="ECO:0000256" key="6">
    <source>
        <dbReference type="ARBA" id="ARBA00022833"/>
    </source>
</evidence>
<dbReference type="CDD" id="cd01667">
    <property type="entry name" value="TGS_ThrRS"/>
    <property type="match status" value="1"/>
</dbReference>
<evidence type="ECO:0000256" key="2">
    <source>
        <dbReference type="ARBA" id="ARBA00022555"/>
    </source>
</evidence>
<keyword evidence="8" id="KW-0694">RNA-binding</keyword>
<keyword evidence="4" id="KW-0479">Metal-binding</keyword>
<accession>A0A0F9UVW7</accession>
<keyword evidence="7" id="KW-0067">ATP-binding</keyword>
<dbReference type="GO" id="GO:0006412">
    <property type="term" value="P:translation"/>
    <property type="evidence" value="ECO:0007669"/>
    <property type="project" value="UniProtKB-KW"/>
</dbReference>
<feature type="domain" description="TGS" evidence="11">
    <location>
        <begin position="1"/>
        <end position="66"/>
    </location>
</feature>
<evidence type="ECO:0000256" key="5">
    <source>
        <dbReference type="ARBA" id="ARBA00022741"/>
    </source>
</evidence>
<dbReference type="GO" id="GO:0000049">
    <property type="term" value="F:tRNA binding"/>
    <property type="evidence" value="ECO:0007669"/>
    <property type="project" value="UniProtKB-KW"/>
</dbReference>
<name>A0A0F9UVW7_9ZZZZ</name>